<dbReference type="Pfam" id="PF06985">
    <property type="entry name" value="HET"/>
    <property type="match status" value="1"/>
</dbReference>
<name>A0A024RWS6_HYPJR</name>
<evidence type="ECO:0000313" key="2">
    <source>
        <dbReference type="EMBL" id="ETR97533.1"/>
    </source>
</evidence>
<feature type="non-terminal residue" evidence="2">
    <location>
        <position position="550"/>
    </location>
</feature>
<dbReference type="PANTHER" id="PTHR10622:SF10">
    <property type="entry name" value="HET DOMAIN-CONTAINING PROTEIN"/>
    <property type="match status" value="1"/>
</dbReference>
<dbReference type="KEGG" id="trr:M419DRAFT_58188"/>
<gene>
    <name evidence="2" type="ORF">M419DRAFT_58188</name>
</gene>
<dbReference type="OrthoDB" id="194358at2759"/>
<proteinExistence type="predicted"/>
<dbReference type="AlphaFoldDB" id="A0A024RWS6"/>
<feature type="domain" description="Heterokaryon incompatibility" evidence="1">
    <location>
        <begin position="22"/>
        <end position="112"/>
    </location>
</feature>
<dbReference type="PANTHER" id="PTHR10622">
    <property type="entry name" value="HET DOMAIN-CONTAINING PROTEIN"/>
    <property type="match status" value="1"/>
</dbReference>
<evidence type="ECO:0000259" key="1">
    <source>
        <dbReference type="Pfam" id="PF06985"/>
    </source>
</evidence>
<dbReference type="Proteomes" id="UP000024376">
    <property type="component" value="Unassembled WGS sequence"/>
</dbReference>
<reference evidence="3" key="1">
    <citation type="journal article" date="2013" name="Ind. Biotechnol.">
        <title>Comparative genomics analysis of Trichoderma reesei strains.</title>
        <authorList>
            <person name="Koike H."/>
            <person name="Aerts A."/>
            <person name="LaButti K."/>
            <person name="Grigoriev I.V."/>
            <person name="Baker S.E."/>
        </authorList>
    </citation>
    <scope>NUCLEOTIDE SEQUENCE [LARGE SCALE GENOMIC DNA]</scope>
    <source>
        <strain evidence="3">ATCC 56765 / BCRC 32924 / NRRL 11460 / Rut C-30</strain>
    </source>
</reference>
<dbReference type="HOGENOM" id="CLU_000288_138_11_1"/>
<sequence>MRLIDTSTLKLKEFSEDSIPPYAILSHTWGNDFDELTFRQVENGDIDEQKLGSVKLRGCCQQAQKDGLGYAWIDTCCIDKTNLVELSEAINSMYRWYSRAAVCYAYLSDVPDDDDPPRQGSKFRSSRWFQRGWTLQELLSPRHLRFYNSKWRSIGTKGTLCSVLKNITRVPQQFLLGIASLHGASVAQRMSWASQRQTKRAEDIAYCLLGIFGVTMPMIYGEGGKQAFFRLQEQIMKTTRDDSILAWSLSDEITKPAMNDKGQVIGGEVLAAGPSSFATSAQIVAREQSASPLHSLDIVGGSVRLYLPLLTTSGGETYGLLSCGPRSDKKKVVGIPLVRANPGASSEYIRPVGCPLVLQPINSAPSPPELIHIKRDGQRVSSSAKHHQYWIYDDDLFAQVNLALVDVEPPSCWDEQMNLISAVRSDDDTAERVFLRFRHGEEGSRDFVIVLEVTAPAINNDSPFHVVTCSRDTPLLELVENYVHILSKASGRISASNGTLHLRISLELIEEGLMSINPHSMDRRPDVTIDVSSELEKLYLVTKFKQLLRN</sequence>
<organism evidence="2 3">
    <name type="scientific">Hypocrea jecorina (strain ATCC 56765 / BCRC 32924 / NRRL 11460 / Rut C-30)</name>
    <name type="common">Trichoderma reesei</name>
    <dbReference type="NCBI Taxonomy" id="1344414"/>
    <lineage>
        <taxon>Eukaryota</taxon>
        <taxon>Fungi</taxon>
        <taxon>Dikarya</taxon>
        <taxon>Ascomycota</taxon>
        <taxon>Pezizomycotina</taxon>
        <taxon>Sordariomycetes</taxon>
        <taxon>Hypocreomycetidae</taxon>
        <taxon>Hypocreales</taxon>
        <taxon>Hypocreaceae</taxon>
        <taxon>Trichoderma</taxon>
    </lineage>
</organism>
<protein>
    <submittedName>
        <fullName evidence="2">HET-domain-containing protein</fullName>
    </submittedName>
</protein>
<evidence type="ECO:0000313" key="3">
    <source>
        <dbReference type="Proteomes" id="UP000024376"/>
    </source>
</evidence>
<accession>A0A024RWS6</accession>
<dbReference type="EMBL" id="KI911170">
    <property type="protein sequence ID" value="ETR97533.1"/>
    <property type="molecule type" value="Genomic_DNA"/>
</dbReference>
<dbReference type="InterPro" id="IPR010730">
    <property type="entry name" value="HET"/>
</dbReference>